<feature type="region of interest" description="Disordered" evidence="2">
    <location>
        <begin position="254"/>
        <end position="289"/>
    </location>
</feature>
<dbReference type="Proteomes" id="UP000077671">
    <property type="component" value="Unassembled WGS sequence"/>
</dbReference>
<feature type="compositionally biased region" description="Polar residues" evidence="2">
    <location>
        <begin position="716"/>
        <end position="726"/>
    </location>
</feature>
<feature type="compositionally biased region" description="Basic and acidic residues" evidence="2">
    <location>
        <begin position="1086"/>
        <end position="1096"/>
    </location>
</feature>
<reference evidence="3" key="1">
    <citation type="submission" date="2016-04" db="EMBL/GenBank/DDBJ databases">
        <authorList>
            <person name="Nguyen H.D."/>
            <person name="Kesanakurti P."/>
            <person name="Cullis J."/>
            <person name="Levesque C.A."/>
            <person name="Hambleton S."/>
        </authorList>
    </citation>
    <scope>NUCLEOTIDE SEQUENCE</scope>
    <source>
        <strain evidence="3">DAOMC 238032</strain>
    </source>
</reference>
<evidence type="ECO:0000313" key="4">
    <source>
        <dbReference type="Proteomes" id="UP000077671"/>
    </source>
</evidence>
<feature type="compositionally biased region" description="Acidic residues" evidence="2">
    <location>
        <begin position="1301"/>
        <end position="1315"/>
    </location>
</feature>
<feature type="compositionally biased region" description="Low complexity" evidence="2">
    <location>
        <begin position="254"/>
        <end position="266"/>
    </location>
</feature>
<feature type="compositionally biased region" description="Basic residues" evidence="2">
    <location>
        <begin position="859"/>
        <end position="868"/>
    </location>
</feature>
<feature type="region of interest" description="Disordered" evidence="2">
    <location>
        <begin position="303"/>
        <end position="346"/>
    </location>
</feature>
<gene>
    <name evidence="3" type="ORF">A4X03_0g1082</name>
</gene>
<dbReference type="EMBL" id="LWDD02000079">
    <property type="protein sequence ID" value="KAE8264254.1"/>
    <property type="molecule type" value="Genomic_DNA"/>
</dbReference>
<feature type="region of interest" description="Disordered" evidence="2">
    <location>
        <begin position="547"/>
        <end position="981"/>
    </location>
</feature>
<evidence type="ECO:0000256" key="1">
    <source>
        <dbReference type="SAM" id="Coils"/>
    </source>
</evidence>
<feature type="region of interest" description="Disordered" evidence="2">
    <location>
        <begin position="1077"/>
        <end position="1192"/>
    </location>
</feature>
<evidence type="ECO:0000256" key="2">
    <source>
        <dbReference type="SAM" id="MobiDB-lite"/>
    </source>
</evidence>
<evidence type="ECO:0000313" key="3">
    <source>
        <dbReference type="EMBL" id="KAE8264254.1"/>
    </source>
</evidence>
<feature type="compositionally biased region" description="Low complexity" evidence="2">
    <location>
        <begin position="1164"/>
        <end position="1178"/>
    </location>
</feature>
<feature type="region of interest" description="Disordered" evidence="2">
    <location>
        <begin position="391"/>
        <end position="421"/>
    </location>
</feature>
<feature type="compositionally biased region" description="Basic and acidic residues" evidence="2">
    <location>
        <begin position="85"/>
        <end position="101"/>
    </location>
</feature>
<feature type="coiled-coil region" evidence="1">
    <location>
        <begin position="1039"/>
        <end position="1070"/>
    </location>
</feature>
<feature type="compositionally biased region" description="Low complexity" evidence="2">
    <location>
        <begin position="614"/>
        <end position="650"/>
    </location>
</feature>
<feature type="compositionally biased region" description="Polar residues" evidence="2">
    <location>
        <begin position="400"/>
        <end position="412"/>
    </location>
</feature>
<accession>A0A8T8TRR5</accession>
<feature type="region of interest" description="Disordered" evidence="2">
    <location>
        <begin position="513"/>
        <end position="532"/>
    </location>
</feature>
<feature type="compositionally biased region" description="Low complexity" evidence="2">
    <location>
        <begin position="792"/>
        <end position="823"/>
    </location>
</feature>
<reference evidence="3" key="2">
    <citation type="journal article" date="2019" name="IMA Fungus">
        <title>Genome sequencing and comparison of five Tilletia species to identify candidate genes for the detection of regulated species infecting wheat.</title>
        <authorList>
            <person name="Nguyen H.D.T."/>
            <person name="Sultana T."/>
            <person name="Kesanakurti P."/>
            <person name="Hambleton S."/>
        </authorList>
    </citation>
    <scope>NUCLEOTIDE SEQUENCE</scope>
    <source>
        <strain evidence="3">DAOMC 238032</strain>
    </source>
</reference>
<feature type="compositionally biased region" description="Acidic residues" evidence="2">
    <location>
        <begin position="874"/>
        <end position="883"/>
    </location>
</feature>
<feature type="region of interest" description="Disordered" evidence="2">
    <location>
        <begin position="76"/>
        <end position="114"/>
    </location>
</feature>
<comment type="caution">
    <text evidence="3">The sequence shown here is derived from an EMBL/GenBank/DDBJ whole genome shotgun (WGS) entry which is preliminary data.</text>
</comment>
<proteinExistence type="predicted"/>
<feature type="compositionally biased region" description="Polar residues" evidence="2">
    <location>
        <begin position="267"/>
        <end position="282"/>
    </location>
</feature>
<feature type="region of interest" description="Disordered" evidence="2">
    <location>
        <begin position="216"/>
        <end position="235"/>
    </location>
</feature>
<sequence length="1344" mass="141381">MVVVTLSVCERPSALGTRHSALGPQPLLAIPADLGASGLLIRDCLVLAHLLCSSPRGTVAELDAGLAVNAAQPDLSLSGAGKEASQSRKHEHRDEDQRQRQEPMLPGMTLQTDKPYTLLPFSSRQDKSETPPVIHLRLRPQTLQLAQSASSVSIDVNTAQGPAIILDGVRHELLHSEEAASTDLYELSQNDDTSLVRVGPIRDRFAERPADISAAGQRLKERREEEEAKRAEHRTVLLDAPAAQLKRTGLVHAASASVPRSSSLSALQRTARQNSETPSARGSSMIGRAQSRPNLISAESIKADSVKAASPGPSSMALTPSPSKDHTLTSTGTATPPPPASAYSSPRFSLRTRLVQFLAIGAKPRRQIVAALSAPETQVLALLSKVADRPSELQPDASGAFSSTSSAQTRGSPQLGGSARFTHPVNRRVTNAAPPALPQGHLSPSTVYILKDSVYLDEVNINSWAAYSLKERRDVSKHAHEAFKRLGVNAENDPAGWSKLYPDGWPTEAQLRREREREELDRDPNFAMRDDEVLSEIDSDELEREFGAYADSSQPQEKQRHSKTRRKRRRDYASGSESGSHGSSSELSDVPETLPPLPISDRLVVKGRTPPPLSSSSSNSSLGASLGAKLKTLSTSASMPSMSAASTSATEKPPPKKKGMSTLERISRAAKGKGVSASEREKQIQKARKKALAAEDADQTLSATEGGKGKGRSTADPGSSQEQPRQGNAGAGSKSAAAVVKKRSGHAHQQSLPSMDFSMLHDVGRLRQEGGSSSQELRRTSSLTHLERRGPGSSTLSSSKLGNSSNTAAASASAVSVSPAASTCSTKMLQKERDRASIGGREKNHVAATGTPSPPKVGGSKKLKKRPQRRDIEFTDSSDEEEGGGGGRGNSAGGSGSGSAAVLPKKKSSKSSSGGVAAQSSSKVSNGRARSSALSPAPRSYGSDTGSTVKDGAKAGGTRQSQSGSTSSAPKTKMNGMSGLSKVERDALILPGSMIRSHRGVGPGAHASAEPWLELRSVGDWHLLAERFLRVYGLYREGRGTIERERERLMAEMEAAEREAQWKRQVEERERLRAAAAAGAAAGAAEAERNGAKAEESSQQEQRPAGPPAGSADVIREESPEEGEMTPELKQTPLPLGPPPLPAPSEAAPNAQMEPNGGSALGIDVAPAPSDSDDPNVPLSWRANRPDSDHAEATRGRLGLGFTAAYNASMVGPGAIGGLRGSLGNGHLHGAGAGVGVGSGPVVARPPSMSRLGTLGPMPLADLEELVGKCKVWQGELYRMKRALVLFKRKIEAQEGRASESEAEGEVLEADEGEGGGDRLRGTAAMGLGTDSGGVDGDGDVRMG</sequence>
<protein>
    <submittedName>
        <fullName evidence="3">Uncharacterized protein</fullName>
    </submittedName>
</protein>
<feature type="compositionally biased region" description="Gly residues" evidence="2">
    <location>
        <begin position="884"/>
        <end position="897"/>
    </location>
</feature>
<feature type="compositionally biased region" description="Basic and acidic residues" evidence="2">
    <location>
        <begin position="218"/>
        <end position="235"/>
    </location>
</feature>
<feature type="compositionally biased region" description="Basic and acidic residues" evidence="2">
    <location>
        <begin position="829"/>
        <end position="845"/>
    </location>
</feature>
<feature type="compositionally biased region" description="Polar residues" evidence="2">
    <location>
        <begin position="312"/>
        <end position="322"/>
    </location>
</feature>
<keyword evidence="1" id="KW-0175">Coiled coil</keyword>
<feature type="region of interest" description="Disordered" evidence="2">
    <location>
        <begin position="1295"/>
        <end position="1344"/>
    </location>
</feature>
<feature type="compositionally biased region" description="Polar residues" evidence="2">
    <location>
        <begin position="770"/>
        <end position="784"/>
    </location>
</feature>
<feature type="compositionally biased region" description="Low complexity" evidence="2">
    <location>
        <begin position="910"/>
        <end position="940"/>
    </location>
</feature>
<feature type="compositionally biased region" description="Basic residues" evidence="2">
    <location>
        <begin position="560"/>
        <end position="570"/>
    </location>
</feature>
<feature type="compositionally biased region" description="Low complexity" evidence="2">
    <location>
        <begin position="956"/>
        <end position="968"/>
    </location>
</feature>
<feature type="compositionally biased region" description="Low complexity" evidence="2">
    <location>
        <begin position="574"/>
        <end position="588"/>
    </location>
</feature>
<organism evidence="3 4">
    <name type="scientific">Tilletia caries</name>
    <name type="common">wheat bunt fungus</name>
    <dbReference type="NCBI Taxonomy" id="13290"/>
    <lineage>
        <taxon>Eukaryota</taxon>
        <taxon>Fungi</taxon>
        <taxon>Dikarya</taxon>
        <taxon>Basidiomycota</taxon>
        <taxon>Ustilaginomycotina</taxon>
        <taxon>Exobasidiomycetes</taxon>
        <taxon>Tilletiales</taxon>
        <taxon>Tilletiaceae</taxon>
        <taxon>Tilletia</taxon>
    </lineage>
</organism>
<name>A0A8T8TRR5_9BASI</name>